<evidence type="ECO:0000313" key="11">
    <source>
        <dbReference type="Proteomes" id="UP000038010"/>
    </source>
</evidence>
<keyword evidence="5 7" id="KW-0804">Transcription</keyword>
<reference evidence="10 11" key="1">
    <citation type="submission" date="2015-06" db="EMBL/GenBank/DDBJ databases">
        <title>Draft genome of the ant-associated black yeast Phialophora attae CBS 131958.</title>
        <authorList>
            <person name="Moreno L.F."/>
            <person name="Stielow B.J."/>
            <person name="de Hoog S."/>
            <person name="Vicente V.A."/>
            <person name="Weiss V.A."/>
            <person name="de Vries M."/>
            <person name="Cruz L.M."/>
            <person name="Souza E.M."/>
        </authorList>
    </citation>
    <scope>NUCLEOTIDE SEQUENCE [LARGE SCALE GENOMIC DNA]</scope>
    <source>
        <strain evidence="10 11">CBS 131958</strain>
    </source>
</reference>
<evidence type="ECO:0000313" key="10">
    <source>
        <dbReference type="EMBL" id="KPI35767.1"/>
    </source>
</evidence>
<dbReference type="Pfam" id="PF10744">
    <property type="entry name" value="Med1"/>
    <property type="match status" value="1"/>
</dbReference>
<dbReference type="AlphaFoldDB" id="A0A0N1NWC9"/>
<keyword evidence="4 7" id="KW-0010">Activator</keyword>
<organism evidence="10 11">
    <name type="scientific">Cyphellophora attinorum</name>
    <dbReference type="NCBI Taxonomy" id="1664694"/>
    <lineage>
        <taxon>Eukaryota</taxon>
        <taxon>Fungi</taxon>
        <taxon>Dikarya</taxon>
        <taxon>Ascomycota</taxon>
        <taxon>Pezizomycotina</taxon>
        <taxon>Eurotiomycetes</taxon>
        <taxon>Chaetothyriomycetidae</taxon>
        <taxon>Chaetothyriales</taxon>
        <taxon>Cyphellophoraceae</taxon>
        <taxon>Cyphellophora</taxon>
    </lineage>
</organism>
<proteinExistence type="inferred from homology"/>
<dbReference type="EMBL" id="LFJN01000037">
    <property type="protein sequence ID" value="KPI35767.1"/>
    <property type="molecule type" value="Genomic_DNA"/>
</dbReference>
<dbReference type="GO" id="GO:0016592">
    <property type="term" value="C:mediator complex"/>
    <property type="evidence" value="ECO:0007669"/>
    <property type="project" value="InterPro"/>
</dbReference>
<gene>
    <name evidence="10" type="ORF">AB675_1312</name>
</gene>
<dbReference type="OrthoDB" id="1936100at2759"/>
<dbReference type="GeneID" id="28733072"/>
<accession>A0A0N1NWC9</accession>
<keyword evidence="6 7" id="KW-0539">Nucleus</keyword>
<keyword evidence="11" id="KW-1185">Reference proteome</keyword>
<evidence type="ECO:0000259" key="9">
    <source>
        <dbReference type="Pfam" id="PF10744"/>
    </source>
</evidence>
<sequence length="403" mass="44678">MATPTQARAVSTPKPHLPNTPSGMLASPRPGTSGKKLAYKSPAAAMKTPASMHLHGLSVSSQPSSTPLGAAAIHDELLNLNSPAAALINSIAQNNLTPVPMGPQDGLGMTGHTPLTVRDEPRSPETERLHRLQQALDKLKCKVIGRNVTRDGIKRVAQLNGLEAVDIDDDNLVVAGENVVEMEITFDPVQRNDVKDLCLKLNYDDQTHVQTESTAMLKAQVAADASVDALTNFAHNVEYLAQLEKIDVKPNCFQLVNNLSACLQDVWKEEKKRMHWRDELHHLRRGAVGMPIMDRSPRLGLGITYWQKEQASRAEQLEVSESDQYRATVSCESGLPTMIAFEKWLKDDILAEAQPGQNVLDAKDHVFYPIGAIPWPAWPSQLRKQKTRHPWKWTKKAPTYRSR</sequence>
<name>A0A0N1NWC9_9EURO</name>
<dbReference type="PANTHER" id="PTHR35041">
    <property type="entry name" value="MEDIATOR OF RNA POLYMERASE II TRANSCRIPTION SUBUNIT 1"/>
    <property type="match status" value="1"/>
</dbReference>
<comment type="function">
    <text evidence="7">Component of the Mediator complex, a coactivator involved in the regulated transcription of nearly all RNA polymerase II-dependent genes. Mediator functions as a bridge to convey information from gene-specific regulatory proteins to the basal RNA polymerase II transcription machinery. Mediator is recruited to promoters by direct interactions with regulatory proteins and serves as a scaffold for the assembly of a functional preinitiation complex with RNA polymerase II and the general transcription factors.</text>
</comment>
<keyword evidence="3 7" id="KW-0805">Transcription regulation</keyword>
<dbReference type="Proteomes" id="UP000038010">
    <property type="component" value="Unassembled WGS sequence"/>
</dbReference>
<dbReference type="GO" id="GO:0045944">
    <property type="term" value="P:positive regulation of transcription by RNA polymerase II"/>
    <property type="evidence" value="ECO:0007669"/>
    <property type="project" value="UniProtKB-ARBA"/>
</dbReference>
<comment type="subcellular location">
    <subcellularLocation>
        <location evidence="1 7">Nucleus</location>
    </subcellularLocation>
</comment>
<evidence type="ECO:0000256" key="6">
    <source>
        <dbReference type="ARBA" id="ARBA00023242"/>
    </source>
</evidence>
<comment type="similarity">
    <text evidence="2 7">Belongs to the Mediator complex subunit 1 family.</text>
</comment>
<evidence type="ECO:0000256" key="1">
    <source>
        <dbReference type="ARBA" id="ARBA00004123"/>
    </source>
</evidence>
<dbReference type="STRING" id="1664694.A0A0N1NWC9"/>
<evidence type="ECO:0000256" key="2">
    <source>
        <dbReference type="ARBA" id="ARBA00006210"/>
    </source>
</evidence>
<feature type="region of interest" description="Disordered" evidence="8">
    <location>
        <begin position="1"/>
        <end position="36"/>
    </location>
</feature>
<evidence type="ECO:0000256" key="3">
    <source>
        <dbReference type="ARBA" id="ARBA00023015"/>
    </source>
</evidence>
<comment type="caution">
    <text evidence="10">The sequence shown here is derived from an EMBL/GenBank/DDBJ whole genome shotgun (WGS) entry which is preliminary data.</text>
</comment>
<dbReference type="GO" id="GO:0003712">
    <property type="term" value="F:transcription coregulator activity"/>
    <property type="evidence" value="ECO:0007669"/>
    <property type="project" value="InterPro"/>
</dbReference>
<dbReference type="RefSeq" id="XP_017995730.1">
    <property type="nucleotide sequence ID" value="XM_018141193.1"/>
</dbReference>
<evidence type="ECO:0000256" key="5">
    <source>
        <dbReference type="ARBA" id="ARBA00023163"/>
    </source>
</evidence>
<protein>
    <recommendedName>
        <fullName evidence="7">Mediator of RNA polymerase II transcription subunit 1</fullName>
    </recommendedName>
    <alternativeName>
        <fullName evidence="7">Mediator complex subunit 1</fullName>
    </alternativeName>
</protein>
<dbReference type="InterPro" id="IPR019680">
    <property type="entry name" value="Mediator_Med1"/>
</dbReference>
<evidence type="ECO:0000256" key="4">
    <source>
        <dbReference type="ARBA" id="ARBA00023159"/>
    </source>
</evidence>
<dbReference type="VEuPathDB" id="FungiDB:AB675_1312"/>
<evidence type="ECO:0000256" key="7">
    <source>
        <dbReference type="RuleBase" id="RU364059"/>
    </source>
</evidence>
<feature type="domain" description="Mediator complex subunit Med1" evidence="9">
    <location>
        <begin position="133"/>
        <end position="359"/>
    </location>
</feature>
<evidence type="ECO:0000256" key="8">
    <source>
        <dbReference type="SAM" id="MobiDB-lite"/>
    </source>
</evidence>
<dbReference type="PANTHER" id="PTHR35041:SF4">
    <property type="entry name" value="MEDIATOR OF RNA POLYMERASE II TRANSCRIPTION SUBUNIT 1"/>
    <property type="match status" value="1"/>
</dbReference>